<evidence type="ECO:0000256" key="1">
    <source>
        <dbReference type="ARBA" id="ARBA00001541"/>
    </source>
</evidence>
<dbReference type="InterPro" id="IPR050903">
    <property type="entry name" value="Bact_Chemotaxis_MeTrfase"/>
</dbReference>
<dbReference type="PANTHER" id="PTHR24422">
    <property type="entry name" value="CHEMOTAXIS PROTEIN METHYLTRANSFERASE"/>
    <property type="match status" value="1"/>
</dbReference>
<feature type="domain" description="PAC" evidence="8">
    <location>
        <begin position="373"/>
        <end position="428"/>
    </location>
</feature>
<dbReference type="EC" id="2.1.1.80" evidence="2"/>
<dbReference type="SUPFAM" id="SSF53335">
    <property type="entry name" value="S-adenosyl-L-methionine-dependent methyltransferases"/>
    <property type="match status" value="1"/>
</dbReference>
<evidence type="ECO:0000256" key="5">
    <source>
        <dbReference type="ARBA" id="ARBA00022691"/>
    </source>
</evidence>
<proteinExistence type="predicted"/>
<evidence type="ECO:0000259" key="7">
    <source>
        <dbReference type="PROSITE" id="PS50112"/>
    </source>
</evidence>
<dbReference type="NCBIfam" id="TIGR00229">
    <property type="entry name" value="sensory_box"/>
    <property type="match status" value="2"/>
</dbReference>
<dbReference type="InterPro" id="IPR022642">
    <property type="entry name" value="CheR_C"/>
</dbReference>
<dbReference type="InterPro" id="IPR029063">
    <property type="entry name" value="SAM-dependent_MTases_sf"/>
</dbReference>
<evidence type="ECO:0000256" key="4">
    <source>
        <dbReference type="ARBA" id="ARBA00022679"/>
    </source>
</evidence>
<sequence length="619" mass="70001">MTAQDGEVEDEQDLESLLTFIRDSRGFDFTGYKRTSLARRIRKRMQTVNFERYPDYRDFLEINAEEFQELFNTILINVTSFFRDPAAWHYLQTVVVPELIERAGPGEEIRIWSAGCSSGEEAYTLAILFAEQLGIEACTKQVKIYGTDVDEEALREARAGVYPLKALEKLPDELKTKYFEPNGAMFAFRRDLRRRVIFGRHDITRDAPISRVDLLVCRNTLMYFNVEAQAKIIERFHFALNEGGYLFLGKAEMLLADGSRFEVTDMRNRVFKVQTSPGMGLGLTPRATRFDPRTAAGTEKINRRQVVELALAASPDAVLGIDRDGMVVLINGAARLQFGLSSHKVGTPFRDLEISYQPIELRSLIDKAHRERRSVRVNAVRREKTEGETQYFDIVIRPLLTSEGEDLGVSITFIDTTEATRLQQEVKRVQEDLATAYAELQSTNAELETVNEELQSSIEELETTNEELQSTNEELETTNEELQSGNEELETMNEEMRIRTAELGEARTFLEGVLSSVAAGVVVLDSDLLVRSWNRGAEDLWGMRADEVYGVEFFTLDFGLPTEELREMVELCNETGHRAVPAQTDAVDRKGRAFAATVSCSPLSGPGSGVVLLMEKRRE</sequence>
<feature type="domain" description="CheR-type methyltransferase" evidence="9">
    <location>
        <begin position="2"/>
        <end position="274"/>
    </location>
</feature>
<dbReference type="PRINTS" id="PR00996">
    <property type="entry name" value="CHERMTFRASE"/>
</dbReference>
<dbReference type="EMBL" id="BNAY01000005">
    <property type="protein sequence ID" value="GHH23556.1"/>
    <property type="molecule type" value="Genomic_DNA"/>
</dbReference>
<keyword evidence="11" id="KW-1185">Reference proteome</keyword>
<keyword evidence="5" id="KW-0949">S-adenosyl-L-methionine</keyword>
<comment type="caution">
    <text evidence="10">The sequence shown here is derived from an EMBL/GenBank/DDBJ whole genome shotgun (WGS) entry which is preliminary data.</text>
</comment>
<dbReference type="InterPro" id="IPR013767">
    <property type="entry name" value="PAS_fold"/>
</dbReference>
<dbReference type="InterPro" id="IPR022641">
    <property type="entry name" value="CheR_N"/>
</dbReference>
<name>A0ABQ3LT71_9PSEU</name>
<comment type="catalytic activity">
    <reaction evidence="1">
        <text>L-glutamyl-[protein] + S-adenosyl-L-methionine = [protein]-L-glutamate 5-O-methyl ester + S-adenosyl-L-homocysteine</text>
        <dbReference type="Rhea" id="RHEA:24452"/>
        <dbReference type="Rhea" id="RHEA-COMP:10208"/>
        <dbReference type="Rhea" id="RHEA-COMP:10311"/>
        <dbReference type="ChEBI" id="CHEBI:29973"/>
        <dbReference type="ChEBI" id="CHEBI:57856"/>
        <dbReference type="ChEBI" id="CHEBI:59789"/>
        <dbReference type="ChEBI" id="CHEBI:82795"/>
        <dbReference type="EC" id="2.1.1.80"/>
    </reaction>
</comment>
<organism evidence="10 11">
    <name type="scientific">Amycolatopsis oliviviridis</name>
    <dbReference type="NCBI Taxonomy" id="1471590"/>
    <lineage>
        <taxon>Bacteria</taxon>
        <taxon>Bacillati</taxon>
        <taxon>Actinomycetota</taxon>
        <taxon>Actinomycetes</taxon>
        <taxon>Pseudonocardiales</taxon>
        <taxon>Pseudonocardiaceae</taxon>
        <taxon>Amycolatopsis</taxon>
    </lineage>
</organism>
<dbReference type="SUPFAM" id="SSF47757">
    <property type="entry name" value="Chemotaxis receptor methyltransferase CheR, N-terminal domain"/>
    <property type="match status" value="1"/>
</dbReference>
<dbReference type="Pfam" id="PF03705">
    <property type="entry name" value="CheR_N"/>
    <property type="match status" value="1"/>
</dbReference>
<evidence type="ECO:0000259" key="9">
    <source>
        <dbReference type="PROSITE" id="PS50123"/>
    </source>
</evidence>
<feature type="domain" description="PAS" evidence="7">
    <location>
        <begin position="506"/>
        <end position="550"/>
    </location>
</feature>
<dbReference type="PROSITE" id="PS50112">
    <property type="entry name" value="PAS"/>
    <property type="match status" value="1"/>
</dbReference>
<keyword evidence="3" id="KW-0489">Methyltransferase</keyword>
<evidence type="ECO:0000313" key="10">
    <source>
        <dbReference type="EMBL" id="GHH23556.1"/>
    </source>
</evidence>
<dbReference type="CDD" id="cd02440">
    <property type="entry name" value="AdoMet_MTases"/>
    <property type="match status" value="1"/>
</dbReference>
<protein>
    <recommendedName>
        <fullName evidence="2">protein-glutamate O-methyltransferase</fullName>
        <ecNumber evidence="2">2.1.1.80</ecNumber>
    </recommendedName>
</protein>
<dbReference type="Pfam" id="PF00989">
    <property type="entry name" value="PAS"/>
    <property type="match status" value="2"/>
</dbReference>
<dbReference type="Proteomes" id="UP000635387">
    <property type="component" value="Unassembled WGS sequence"/>
</dbReference>
<dbReference type="PROSITE" id="PS50123">
    <property type="entry name" value="CHER"/>
    <property type="match status" value="1"/>
</dbReference>
<dbReference type="Gene3D" id="3.30.450.20">
    <property type="entry name" value="PAS domain"/>
    <property type="match status" value="2"/>
</dbReference>
<dbReference type="RefSeq" id="WP_191256586.1">
    <property type="nucleotide sequence ID" value="NZ_BNAY01000005.1"/>
</dbReference>
<dbReference type="PROSITE" id="PS50113">
    <property type="entry name" value="PAC"/>
    <property type="match status" value="1"/>
</dbReference>
<dbReference type="SUPFAM" id="SSF55785">
    <property type="entry name" value="PYP-like sensor domain (PAS domain)"/>
    <property type="match status" value="2"/>
</dbReference>
<evidence type="ECO:0000313" key="11">
    <source>
        <dbReference type="Proteomes" id="UP000635387"/>
    </source>
</evidence>
<dbReference type="Pfam" id="PF01739">
    <property type="entry name" value="CheR"/>
    <property type="match status" value="1"/>
</dbReference>
<evidence type="ECO:0000259" key="8">
    <source>
        <dbReference type="PROSITE" id="PS50113"/>
    </source>
</evidence>
<evidence type="ECO:0000256" key="2">
    <source>
        <dbReference type="ARBA" id="ARBA00012534"/>
    </source>
</evidence>
<dbReference type="SMART" id="SM00091">
    <property type="entry name" value="PAS"/>
    <property type="match status" value="2"/>
</dbReference>
<keyword evidence="4" id="KW-0808">Transferase</keyword>
<dbReference type="Gene3D" id="3.40.50.150">
    <property type="entry name" value="Vaccinia Virus protein VP39"/>
    <property type="match status" value="1"/>
</dbReference>
<dbReference type="SMART" id="SM00138">
    <property type="entry name" value="MeTrc"/>
    <property type="match status" value="1"/>
</dbReference>
<evidence type="ECO:0000256" key="6">
    <source>
        <dbReference type="SAM" id="MobiDB-lite"/>
    </source>
</evidence>
<dbReference type="PANTHER" id="PTHR24422:SF10">
    <property type="entry name" value="CHEMOTAXIS PROTEIN METHYLTRANSFERASE 2"/>
    <property type="match status" value="1"/>
</dbReference>
<feature type="region of interest" description="Disordered" evidence="6">
    <location>
        <begin position="470"/>
        <end position="489"/>
    </location>
</feature>
<dbReference type="InterPro" id="IPR000780">
    <property type="entry name" value="CheR_MeTrfase"/>
</dbReference>
<accession>A0ABQ3LT71</accession>
<dbReference type="InterPro" id="IPR036804">
    <property type="entry name" value="CheR_N_sf"/>
</dbReference>
<dbReference type="Gene3D" id="1.10.155.10">
    <property type="entry name" value="Chemotaxis receptor methyltransferase CheR, N-terminal domain"/>
    <property type="match status" value="1"/>
</dbReference>
<evidence type="ECO:0000256" key="3">
    <source>
        <dbReference type="ARBA" id="ARBA00022603"/>
    </source>
</evidence>
<gene>
    <name evidence="10" type="primary">cheR</name>
    <name evidence="10" type="ORF">GCM10017790_46690</name>
</gene>
<dbReference type="InterPro" id="IPR035965">
    <property type="entry name" value="PAS-like_dom_sf"/>
</dbReference>
<reference evidence="11" key="1">
    <citation type="journal article" date="2019" name="Int. J. Syst. Evol. Microbiol.">
        <title>The Global Catalogue of Microorganisms (GCM) 10K type strain sequencing project: providing services to taxonomists for standard genome sequencing and annotation.</title>
        <authorList>
            <consortium name="The Broad Institute Genomics Platform"/>
            <consortium name="The Broad Institute Genome Sequencing Center for Infectious Disease"/>
            <person name="Wu L."/>
            <person name="Ma J."/>
        </authorList>
    </citation>
    <scope>NUCLEOTIDE SEQUENCE [LARGE SCALE GENOMIC DNA]</scope>
    <source>
        <strain evidence="11">CGMCC 4.7683</strain>
    </source>
</reference>
<dbReference type="CDD" id="cd00130">
    <property type="entry name" value="PAS"/>
    <property type="match status" value="2"/>
</dbReference>
<dbReference type="InterPro" id="IPR000700">
    <property type="entry name" value="PAS-assoc_C"/>
</dbReference>
<dbReference type="InterPro" id="IPR000014">
    <property type="entry name" value="PAS"/>
</dbReference>
<dbReference type="Gene3D" id="6.10.250.1080">
    <property type="match status" value="1"/>
</dbReference>